<protein>
    <recommendedName>
        <fullName evidence="1">UPF0246 protein SAMN05660349_01788</fullName>
    </recommendedName>
</protein>
<name>A0A1T5CAF6_9BACT</name>
<organism evidence="2 3">
    <name type="scientific">Parabacteroides chartae</name>
    <dbReference type="NCBI Taxonomy" id="1037355"/>
    <lineage>
        <taxon>Bacteria</taxon>
        <taxon>Pseudomonadati</taxon>
        <taxon>Bacteroidota</taxon>
        <taxon>Bacteroidia</taxon>
        <taxon>Bacteroidales</taxon>
        <taxon>Tannerellaceae</taxon>
        <taxon>Parabacteroides</taxon>
    </lineage>
</organism>
<dbReference type="Proteomes" id="UP000190852">
    <property type="component" value="Unassembled WGS sequence"/>
</dbReference>
<reference evidence="3" key="1">
    <citation type="submission" date="2017-02" db="EMBL/GenBank/DDBJ databases">
        <authorList>
            <person name="Varghese N."/>
            <person name="Submissions S."/>
        </authorList>
    </citation>
    <scope>NUCLEOTIDE SEQUENCE [LARGE SCALE GENOMIC DNA]</scope>
    <source>
        <strain evidence="3">DSM 24967</strain>
    </source>
</reference>
<keyword evidence="3" id="KW-1185">Reference proteome</keyword>
<dbReference type="InterPro" id="IPR005583">
    <property type="entry name" value="YaaA"/>
</dbReference>
<proteinExistence type="inferred from homology"/>
<dbReference type="GO" id="GO:0005829">
    <property type="term" value="C:cytosol"/>
    <property type="evidence" value="ECO:0007669"/>
    <property type="project" value="TreeGrafter"/>
</dbReference>
<dbReference type="PANTHER" id="PTHR30283:SF4">
    <property type="entry name" value="PEROXIDE STRESS RESISTANCE PROTEIN YAAA"/>
    <property type="match status" value="1"/>
</dbReference>
<accession>A0A1T5CAF6</accession>
<dbReference type="GO" id="GO:0033194">
    <property type="term" value="P:response to hydroperoxide"/>
    <property type="evidence" value="ECO:0007669"/>
    <property type="project" value="TreeGrafter"/>
</dbReference>
<sequence>MLILLSPAKTMTGSSPVAAPDKTVPAFETEAAELALYLSQSSVEDLSRMLKVNTTLAAGNYRRFKEFHSADVPSLQAVLAYTGIVFKYLNPAGFTEADFHYAQSHLRFTSFLYGLLRPLDGIKCYRLEGDVRLPELNGLTMFEYWRSRLTDKLIEDCRSAGGILVNLASAEMKLLFDWKRLTASVQVVTPEFRIPKNGKLTTVVIYTKMARGEMSRMILKERLGRVEDLRKFCWEGFMFRPDLSHSNVMMFVQEGV</sequence>
<evidence type="ECO:0000256" key="1">
    <source>
        <dbReference type="HAMAP-Rule" id="MF_00652"/>
    </source>
</evidence>
<dbReference type="RefSeq" id="WP_079683323.1">
    <property type="nucleotide sequence ID" value="NZ_FUYQ01000011.1"/>
</dbReference>
<dbReference type="PANTHER" id="PTHR30283">
    <property type="entry name" value="PEROXIDE STRESS RESPONSE PROTEIN YAAA"/>
    <property type="match status" value="1"/>
</dbReference>
<evidence type="ECO:0000313" key="2">
    <source>
        <dbReference type="EMBL" id="SKB56363.1"/>
    </source>
</evidence>
<dbReference type="HAMAP" id="MF_00652">
    <property type="entry name" value="UPF0246"/>
    <property type="match status" value="1"/>
</dbReference>
<comment type="similarity">
    <text evidence="1">Belongs to the UPF0246 family.</text>
</comment>
<dbReference type="EMBL" id="FUYQ01000011">
    <property type="protein sequence ID" value="SKB56363.1"/>
    <property type="molecule type" value="Genomic_DNA"/>
</dbReference>
<gene>
    <name evidence="2" type="ORF">SAMN05660349_01788</name>
</gene>
<dbReference type="Pfam" id="PF03883">
    <property type="entry name" value="H2O2_YaaD"/>
    <property type="match status" value="1"/>
</dbReference>
<evidence type="ECO:0000313" key="3">
    <source>
        <dbReference type="Proteomes" id="UP000190852"/>
    </source>
</evidence>
<dbReference type="AlphaFoldDB" id="A0A1T5CAF6"/>